<comment type="caution">
    <text evidence="1">The sequence shown here is derived from an EMBL/GenBank/DDBJ whole genome shotgun (WGS) entry which is preliminary data.</text>
</comment>
<proteinExistence type="predicted"/>
<keyword evidence="2" id="KW-1185">Reference proteome</keyword>
<reference evidence="1 2" key="1">
    <citation type="journal article" date="2022" name="New Phytol.">
        <title>Ecological generalism drives hyperdiversity of secondary metabolite gene clusters in xylarialean endophytes.</title>
        <authorList>
            <person name="Franco M.E.E."/>
            <person name="Wisecaver J.H."/>
            <person name="Arnold A.E."/>
            <person name="Ju Y.M."/>
            <person name="Slot J.C."/>
            <person name="Ahrendt S."/>
            <person name="Moore L.P."/>
            <person name="Eastman K.E."/>
            <person name="Scott K."/>
            <person name="Konkel Z."/>
            <person name="Mondo S.J."/>
            <person name="Kuo A."/>
            <person name="Hayes R.D."/>
            <person name="Haridas S."/>
            <person name="Andreopoulos B."/>
            <person name="Riley R."/>
            <person name="LaButti K."/>
            <person name="Pangilinan J."/>
            <person name="Lipzen A."/>
            <person name="Amirebrahimi M."/>
            <person name="Yan J."/>
            <person name="Adam C."/>
            <person name="Keymanesh K."/>
            <person name="Ng V."/>
            <person name="Louie K."/>
            <person name="Northen T."/>
            <person name="Drula E."/>
            <person name="Henrissat B."/>
            <person name="Hsieh H.M."/>
            <person name="Youens-Clark K."/>
            <person name="Lutzoni F."/>
            <person name="Miadlikowska J."/>
            <person name="Eastwood D.C."/>
            <person name="Hamelin R.C."/>
            <person name="Grigoriev I.V."/>
            <person name="U'Ren J.M."/>
        </authorList>
    </citation>
    <scope>NUCLEOTIDE SEQUENCE [LARGE SCALE GENOMIC DNA]</scope>
    <source>
        <strain evidence="1 2">CBS 119005</strain>
    </source>
</reference>
<evidence type="ECO:0000313" key="1">
    <source>
        <dbReference type="EMBL" id="KAI4866088.1"/>
    </source>
</evidence>
<evidence type="ECO:0000313" key="2">
    <source>
        <dbReference type="Proteomes" id="UP001497700"/>
    </source>
</evidence>
<protein>
    <submittedName>
        <fullName evidence="1">U-box-domain-containing protein</fullName>
    </submittedName>
</protein>
<sequence length="274" mass="31411">MERDREKSAKLKEEGNQRFQNGEYIAAESLYSKAIIADDSNPSLYTNRAMARLRLGYNDAAILDCLASLKLNSKHLKGYFLLSQGQLAIGIYKEALENALTAHRLCAETNDKSLTVVTAHVLLCKKEHWEQLEKSRFRETGELETELLDLMDQQRTAALKTCTSKFEHDLVTEDWDKKITLLRSTFENSRSPADKTRRVPDWAIDEISFAVMIDPVMTKSGKSYERASIMEHLSRYPNDPVTREPLHPKDLRPNLQLKEACAEFLEQNGWASDW</sequence>
<organism evidence="1 2">
    <name type="scientific">Hypoxylon rubiginosum</name>
    <dbReference type="NCBI Taxonomy" id="110542"/>
    <lineage>
        <taxon>Eukaryota</taxon>
        <taxon>Fungi</taxon>
        <taxon>Dikarya</taxon>
        <taxon>Ascomycota</taxon>
        <taxon>Pezizomycotina</taxon>
        <taxon>Sordariomycetes</taxon>
        <taxon>Xylariomycetidae</taxon>
        <taxon>Xylariales</taxon>
        <taxon>Hypoxylaceae</taxon>
        <taxon>Hypoxylon</taxon>
    </lineage>
</organism>
<accession>A0ACB9Z3L6</accession>
<dbReference type="EMBL" id="MU393463">
    <property type="protein sequence ID" value="KAI4866088.1"/>
    <property type="molecule type" value="Genomic_DNA"/>
</dbReference>
<name>A0ACB9Z3L6_9PEZI</name>
<dbReference type="Proteomes" id="UP001497700">
    <property type="component" value="Unassembled WGS sequence"/>
</dbReference>
<gene>
    <name evidence="1" type="ORF">F4820DRAFT_418089</name>
</gene>